<evidence type="ECO:0008006" key="3">
    <source>
        <dbReference type="Google" id="ProtNLM"/>
    </source>
</evidence>
<dbReference type="HOGENOM" id="CLU_097790_2_0_12"/>
<dbReference type="AlphaFoldDB" id="F5YD80"/>
<name>F5YD80_LEAAZ</name>
<keyword evidence="2" id="KW-1185">Reference proteome</keyword>
<reference evidence="1 2" key="2">
    <citation type="journal article" date="2011" name="ISME J.">
        <title>RNA-seq reveals cooperative metabolic interactions between two termite-gut spirochete species in co-culture.</title>
        <authorList>
            <person name="Rosenthal A.Z."/>
            <person name="Matson E.G."/>
            <person name="Eldar A."/>
            <person name="Leadbetter J.R."/>
        </authorList>
    </citation>
    <scope>NUCLEOTIDE SEQUENCE [LARGE SCALE GENOMIC DNA]</scope>
    <source>
        <strain evidence="2">ATCC BAA-888 / DSM 13862 / ZAS-9</strain>
    </source>
</reference>
<dbReference type="Pfam" id="PF10050">
    <property type="entry name" value="DUF2284"/>
    <property type="match status" value="1"/>
</dbReference>
<dbReference type="InterPro" id="IPR019271">
    <property type="entry name" value="DUF2284_metal-binding"/>
</dbReference>
<protein>
    <recommendedName>
        <fullName evidence="3">Metal-binding protein</fullName>
    </recommendedName>
</protein>
<evidence type="ECO:0000313" key="1">
    <source>
        <dbReference type="EMBL" id="AEF80507.1"/>
    </source>
</evidence>
<dbReference type="KEGG" id="taz:TREAZ_1677"/>
<organism evidence="1 2">
    <name type="scientific">Leadbettera azotonutricia (strain ATCC BAA-888 / DSM 13862 / ZAS-9)</name>
    <name type="common">Treponema azotonutricium</name>
    <dbReference type="NCBI Taxonomy" id="545695"/>
    <lineage>
        <taxon>Bacteria</taxon>
        <taxon>Pseudomonadati</taxon>
        <taxon>Spirochaetota</taxon>
        <taxon>Spirochaetia</taxon>
        <taxon>Spirochaetales</taxon>
        <taxon>Breznakiellaceae</taxon>
        <taxon>Leadbettera</taxon>
    </lineage>
</organism>
<dbReference type="InParanoid" id="F5YD80"/>
<gene>
    <name evidence="1" type="ordered locus">TREAZ_1677</name>
</gene>
<dbReference type="Proteomes" id="UP000009222">
    <property type="component" value="Chromosome"/>
</dbReference>
<dbReference type="eggNOG" id="COG5423">
    <property type="taxonomic scope" value="Bacteria"/>
</dbReference>
<dbReference type="STRING" id="545695.TREAZ_1677"/>
<accession>F5YD80</accession>
<dbReference type="EMBL" id="CP001841">
    <property type="protein sequence ID" value="AEF80507.1"/>
    <property type="molecule type" value="Genomic_DNA"/>
</dbReference>
<reference evidence="2" key="1">
    <citation type="submission" date="2009-12" db="EMBL/GenBank/DDBJ databases">
        <title>Complete sequence of Treponema azotonutricium strain ZAS-9.</title>
        <authorList>
            <person name="Tetu S.G."/>
            <person name="Matson E."/>
            <person name="Ren Q."/>
            <person name="Seshadri R."/>
            <person name="Elbourne L."/>
            <person name="Hassan K.A."/>
            <person name="Durkin A."/>
            <person name="Radune D."/>
            <person name="Mohamoud Y."/>
            <person name="Shay R."/>
            <person name="Jin S."/>
            <person name="Zhang X."/>
            <person name="Lucey K."/>
            <person name="Ballor N.R."/>
            <person name="Ottesen E."/>
            <person name="Rosenthal R."/>
            <person name="Allen A."/>
            <person name="Leadbetter J.R."/>
            <person name="Paulsen I.T."/>
        </authorList>
    </citation>
    <scope>NUCLEOTIDE SEQUENCE [LARGE SCALE GENOMIC DNA]</scope>
    <source>
        <strain evidence="2">ATCC BAA-888 / DSM 13862 / ZAS-9</strain>
    </source>
</reference>
<dbReference type="OrthoDB" id="5420534at2"/>
<proteinExistence type="predicted"/>
<evidence type="ECO:0000313" key="2">
    <source>
        <dbReference type="Proteomes" id="UP000009222"/>
    </source>
</evidence>
<sequence length="175" mass="19301">MSMKEQFEEALRGKAWEWGVVSTGDLIFSPELHKACEQNVCGNYNKNWGCPPGNGTLEELKAKILAFPKAMVFTTKYDLEDSFDFEGMEVAGEAHRKLTVEMMERFGKTNPVYGAGCCTVCKECSYPEPCRFPGKAVSAVEAAGISVGDLSRTAGVKYNNGESTVTYFSMLLFNE</sequence>